<accession>A0A9P5VAQ7</accession>
<protein>
    <recommendedName>
        <fullName evidence="4">F-box domain-containing protein</fullName>
    </recommendedName>
</protein>
<sequence>MSSPQEGLFRLPELLHQILLQLSNEDISNLMVTNKVMRDLCAPYLYHTLDLTFTHGGFNILESTQAKRAISKNAYLVQKLTVSHVDLCFLFNCLRAAAYRDTQLPSPSPGSLADPNLTLPSYLPPLDIYPIDFVPINPMINLTDLTLSLTHVCAQAYSSYRVPSFRNSRMTVAQACWVISLSPRLVNLTIHDLVIKEHREVRLLGETIYELSRLRLLDLKLLVRGSWHSAGSWYKAGSTIVFNCPRLIQKLRIDLEDYGTAKMDESDNSDDDEFRMQQYHHTLYHADDDMDEDMDQDDDDDMDSDDSDEEMGFEYDGDAEEDHRQEMDYDEEGEDSDEDDDGDQQPEESWSLQLWESQQHSEDELMSRPDRCEPLMELVEVKLWNFVKGITEDEVVWLFEHCCKVKNLAISSFEHDIDPKTVANIIKSFCTRIRRLTFKDPESEGGWNVMLPFEVLTAMPDQQLREIDYRGVKYKMTKDMVQNSIIRHSAALTIIVFKDCQQIASDAIQAVLVECTVLNNFQVSWHEDEVVSFLHLADAIATPWGSNKFTRLSLTIGIPRLHRERGQRLYYQRAPRCVLSLQEKRQFAQLECLYRQLASLQDLVHLDLRALATHAINGSIEDPFYFNHTFPAMMSLADTKSGRPGFLELFAGWTKLEVLRGSFNVSTDEALETMGCPESTWLSKHWPKWKEGEFFQGFDESREVFVWLEDYRQKENPLFSLGLSW</sequence>
<evidence type="ECO:0000313" key="2">
    <source>
        <dbReference type="EMBL" id="KAF9150540.1"/>
    </source>
</evidence>
<feature type="compositionally biased region" description="Acidic residues" evidence="1">
    <location>
        <begin position="288"/>
        <end position="320"/>
    </location>
</feature>
<dbReference type="InterPro" id="IPR032675">
    <property type="entry name" value="LRR_dom_sf"/>
</dbReference>
<name>A0A9P5VAQ7_9FUNG</name>
<organism evidence="2 3">
    <name type="scientific">Linnemannia schmuckeri</name>
    <dbReference type="NCBI Taxonomy" id="64567"/>
    <lineage>
        <taxon>Eukaryota</taxon>
        <taxon>Fungi</taxon>
        <taxon>Fungi incertae sedis</taxon>
        <taxon>Mucoromycota</taxon>
        <taxon>Mortierellomycotina</taxon>
        <taxon>Mortierellomycetes</taxon>
        <taxon>Mortierellales</taxon>
        <taxon>Mortierellaceae</taxon>
        <taxon>Linnemannia</taxon>
    </lineage>
</organism>
<dbReference type="EMBL" id="JAAAUQ010000406">
    <property type="protein sequence ID" value="KAF9150540.1"/>
    <property type="molecule type" value="Genomic_DNA"/>
</dbReference>
<evidence type="ECO:0008006" key="4">
    <source>
        <dbReference type="Google" id="ProtNLM"/>
    </source>
</evidence>
<dbReference type="Proteomes" id="UP000748756">
    <property type="component" value="Unassembled WGS sequence"/>
</dbReference>
<gene>
    <name evidence="2" type="ORF">BG015_007653</name>
</gene>
<dbReference type="AlphaFoldDB" id="A0A9P5VAQ7"/>
<proteinExistence type="predicted"/>
<dbReference type="Gene3D" id="3.80.10.10">
    <property type="entry name" value="Ribonuclease Inhibitor"/>
    <property type="match status" value="1"/>
</dbReference>
<keyword evidence="3" id="KW-1185">Reference proteome</keyword>
<comment type="caution">
    <text evidence="2">The sequence shown here is derived from an EMBL/GenBank/DDBJ whole genome shotgun (WGS) entry which is preliminary data.</text>
</comment>
<feature type="compositionally biased region" description="Acidic residues" evidence="1">
    <location>
        <begin position="328"/>
        <end position="346"/>
    </location>
</feature>
<evidence type="ECO:0000256" key="1">
    <source>
        <dbReference type="SAM" id="MobiDB-lite"/>
    </source>
</evidence>
<feature type="region of interest" description="Disordered" evidence="1">
    <location>
        <begin position="284"/>
        <end position="350"/>
    </location>
</feature>
<reference evidence="2" key="1">
    <citation type="journal article" date="2020" name="Fungal Divers.">
        <title>Resolving the Mortierellaceae phylogeny through synthesis of multi-gene phylogenetics and phylogenomics.</title>
        <authorList>
            <person name="Vandepol N."/>
            <person name="Liber J."/>
            <person name="Desiro A."/>
            <person name="Na H."/>
            <person name="Kennedy M."/>
            <person name="Barry K."/>
            <person name="Grigoriev I.V."/>
            <person name="Miller A.N."/>
            <person name="O'Donnell K."/>
            <person name="Stajich J.E."/>
            <person name="Bonito G."/>
        </authorList>
    </citation>
    <scope>NUCLEOTIDE SEQUENCE</scope>
    <source>
        <strain evidence="2">NRRL 6426</strain>
    </source>
</reference>
<dbReference type="OrthoDB" id="2377191at2759"/>
<evidence type="ECO:0000313" key="3">
    <source>
        <dbReference type="Proteomes" id="UP000748756"/>
    </source>
</evidence>